<gene>
    <name evidence="1" type="ORF">KL86SPO_20449</name>
</gene>
<sequence>MSQHSGNCQQFMNIALSAFNQYGTDLTLDQLAACLSVPSGNLHPHFNCKPELIRQLVSFVLTRVRQPPAQLSHISPAEELQILLTTYSQSFTAFSQIALLDLKRYYPDEWNRIMRLREIHWQRIAATLETGVANGRLRPVDTNLFRMLIDGMLLDPFIQEHLALSELVDILLFGIARRAPRKVSFPKQIR</sequence>
<dbReference type="RefSeq" id="WP_288183441.1">
    <property type="nucleotide sequence ID" value="NZ_LT608335.1"/>
</dbReference>
<dbReference type="SUPFAM" id="SSF48498">
    <property type="entry name" value="Tetracyclin repressor-like, C-terminal domain"/>
    <property type="match status" value="1"/>
</dbReference>
<dbReference type="Gene3D" id="1.10.357.10">
    <property type="entry name" value="Tetracycline Repressor, domain 2"/>
    <property type="match status" value="1"/>
</dbReference>
<proteinExistence type="predicted"/>
<accession>A0A212LNX0</accession>
<protein>
    <submittedName>
        <fullName evidence="1">Transcriptional regulator, TetR family</fullName>
    </submittedName>
</protein>
<dbReference type="EMBL" id="FMJE01000002">
    <property type="protein sequence ID" value="SCM79200.1"/>
    <property type="molecule type" value="Genomic_DNA"/>
</dbReference>
<dbReference type="InterPro" id="IPR036271">
    <property type="entry name" value="Tet_transcr_reg_TetR-rel_C_sf"/>
</dbReference>
<name>A0A212LNX0_9FIRM</name>
<dbReference type="SUPFAM" id="SSF46689">
    <property type="entry name" value="Homeodomain-like"/>
    <property type="match status" value="1"/>
</dbReference>
<evidence type="ECO:0000313" key="1">
    <source>
        <dbReference type="EMBL" id="SCM79200.1"/>
    </source>
</evidence>
<dbReference type="InterPro" id="IPR009057">
    <property type="entry name" value="Homeodomain-like_sf"/>
</dbReference>
<organism evidence="1">
    <name type="scientific">uncultured Sporomusa sp</name>
    <dbReference type="NCBI Taxonomy" id="307249"/>
    <lineage>
        <taxon>Bacteria</taxon>
        <taxon>Bacillati</taxon>
        <taxon>Bacillota</taxon>
        <taxon>Negativicutes</taxon>
        <taxon>Selenomonadales</taxon>
        <taxon>Sporomusaceae</taxon>
        <taxon>Sporomusa</taxon>
        <taxon>environmental samples</taxon>
    </lineage>
</organism>
<dbReference type="AlphaFoldDB" id="A0A212LNX0"/>
<reference evidence="1" key="1">
    <citation type="submission" date="2016-08" db="EMBL/GenBank/DDBJ databases">
        <authorList>
            <person name="Seilhamer J.J."/>
        </authorList>
    </citation>
    <scope>NUCLEOTIDE SEQUENCE</scope>
    <source>
        <strain evidence="1">86</strain>
    </source>
</reference>